<dbReference type="RefSeq" id="WP_140193036.1">
    <property type="nucleotide sequence ID" value="NZ_CP065915.1"/>
</dbReference>
<dbReference type="Proteomes" id="UP000314011">
    <property type="component" value="Unassembled WGS sequence"/>
</dbReference>
<evidence type="ECO:0000256" key="1">
    <source>
        <dbReference type="SAM" id="SignalP"/>
    </source>
</evidence>
<accession>A0A5C5GCH0</accession>
<name>A0A5C5GCH0_9RHOB</name>
<dbReference type="EMBL" id="VFFF01000001">
    <property type="protein sequence ID" value="TNY32358.1"/>
    <property type="molecule type" value="Genomic_DNA"/>
</dbReference>
<organism evidence="2 3">
    <name type="scientific">Pelagovum pacificum</name>
    <dbReference type="NCBI Taxonomy" id="2588711"/>
    <lineage>
        <taxon>Bacteria</taxon>
        <taxon>Pseudomonadati</taxon>
        <taxon>Pseudomonadota</taxon>
        <taxon>Alphaproteobacteria</taxon>
        <taxon>Rhodobacterales</taxon>
        <taxon>Paracoccaceae</taxon>
        <taxon>Pelagovum</taxon>
    </lineage>
</organism>
<sequence>MFRIQTMTAAAFAVAFPAMVSADYTHALGDLADHFSHAPHTKPGLLQIPVPVDPAHRAGIGEAIGDALGDLQQRPGCGAQARSMAELSGMLDQLGRDGIDPGALALARGLIDDMSDCAPLDVAMLPEPLVKPVPAPLPPAAQAAPTVDPLPPADDTQTGDDFGTTAVSFAGTWTNARAYWAVSGTELQIGEHTVWIEHAAARSGAFDYQYVMSNGEDKRLSGSWSAPADLSRIDITWSDGDSQSLPLKQLGPDKVSVEIDPPFETDEHLVIEFDRIEG</sequence>
<protein>
    <submittedName>
        <fullName evidence="2">Uncharacterized protein</fullName>
    </submittedName>
</protein>
<gene>
    <name evidence="2" type="ORF">FHY64_03430</name>
</gene>
<proteinExistence type="predicted"/>
<comment type="caution">
    <text evidence="2">The sequence shown here is derived from an EMBL/GenBank/DDBJ whole genome shotgun (WGS) entry which is preliminary data.</text>
</comment>
<keyword evidence="1" id="KW-0732">Signal</keyword>
<dbReference type="AlphaFoldDB" id="A0A5C5GCH0"/>
<reference evidence="2 3" key="1">
    <citation type="submission" date="2019-06" db="EMBL/GenBank/DDBJ databases">
        <title>Genome of new Rhodobacteraceae sp. SM1903.</title>
        <authorList>
            <person name="Ren X."/>
        </authorList>
    </citation>
    <scope>NUCLEOTIDE SEQUENCE [LARGE SCALE GENOMIC DNA]</scope>
    <source>
        <strain evidence="2 3">SM1903</strain>
    </source>
</reference>
<keyword evidence="3" id="KW-1185">Reference proteome</keyword>
<evidence type="ECO:0000313" key="3">
    <source>
        <dbReference type="Proteomes" id="UP000314011"/>
    </source>
</evidence>
<feature type="chain" id="PRO_5022877170" evidence="1">
    <location>
        <begin position="23"/>
        <end position="278"/>
    </location>
</feature>
<evidence type="ECO:0000313" key="2">
    <source>
        <dbReference type="EMBL" id="TNY32358.1"/>
    </source>
</evidence>
<feature type="signal peptide" evidence="1">
    <location>
        <begin position="1"/>
        <end position="22"/>
    </location>
</feature>